<dbReference type="EC" id="6.3.4.19" evidence="2"/>
<dbReference type="GO" id="GO:0005524">
    <property type="term" value="F:ATP binding"/>
    <property type="evidence" value="ECO:0007669"/>
    <property type="project" value="UniProtKB-KW"/>
</dbReference>
<organism evidence="10">
    <name type="scientific">gut metagenome</name>
    <dbReference type="NCBI Taxonomy" id="749906"/>
    <lineage>
        <taxon>unclassified sequences</taxon>
        <taxon>metagenomes</taxon>
        <taxon>organismal metagenomes</taxon>
    </lineage>
</organism>
<dbReference type="Pfam" id="PF01171">
    <property type="entry name" value="ATP_bind_3"/>
    <property type="match status" value="1"/>
</dbReference>
<evidence type="ECO:0000259" key="9">
    <source>
        <dbReference type="SMART" id="SM00977"/>
    </source>
</evidence>
<dbReference type="HAMAP" id="MF_01161">
    <property type="entry name" value="tRNA_Ile_lys_synt"/>
    <property type="match status" value="1"/>
</dbReference>
<sequence>MLDELGYRCEAAHCNFHLRGDESDRDETFVRELCAAHCIPLHVTHFDTEGEAARRKVSIEMAARDLRYAWFEQLRQERGMDWVAVAHHRDDSVETFLLNLVRGAGINGLKGIQPCHGYVVRPLLGVSRHDILDYLNYLQQPYVTDSTNLQDAFLRNKIRLQVLPLLAELNPAAAAHIAETAGRLAEAAAVYNDALEAARRRVMPDPFHIELVALQREAVPETLLFECLHPLGFRSAQVHEVWRSMVTPTGQSGRRFVSAQWELLRDRTALLLRPVTEGKAADGCALQLGDGARPNPGVRPSSGAWAGPDPEIPFPVVSGAPVEVLLPEGKLTLQLVERTADFVIPRDKQVACLDADRLPLPLTVRRWQAGDKFVPFGMKGRKNVSDYLTDRKFSLFAKERQRVVCAGPEIAWLVGERSDNRFRLTGQTRHVLLIRYEAKEDCMK</sequence>
<evidence type="ECO:0000256" key="5">
    <source>
        <dbReference type="ARBA" id="ARBA00022694"/>
    </source>
</evidence>
<evidence type="ECO:0000313" key="10">
    <source>
        <dbReference type="EMBL" id="EJW93912.1"/>
    </source>
</evidence>
<comment type="caution">
    <text evidence="10">The sequence shown here is derived from an EMBL/GenBank/DDBJ whole genome shotgun (WGS) entry which is preliminary data.</text>
</comment>
<evidence type="ECO:0000256" key="6">
    <source>
        <dbReference type="ARBA" id="ARBA00022741"/>
    </source>
</evidence>
<keyword evidence="3" id="KW-0963">Cytoplasm</keyword>
<keyword evidence="7" id="KW-0067">ATP-binding</keyword>
<dbReference type="PANTHER" id="PTHR43033">
    <property type="entry name" value="TRNA(ILE)-LYSIDINE SYNTHASE-RELATED"/>
    <property type="match status" value="1"/>
</dbReference>
<evidence type="ECO:0000256" key="2">
    <source>
        <dbReference type="ARBA" id="ARBA00013267"/>
    </source>
</evidence>
<keyword evidence="5" id="KW-0819">tRNA processing</keyword>
<feature type="domain" description="Lysidine-tRNA(Ile) synthetase C-terminal" evidence="9">
    <location>
        <begin position="362"/>
        <end position="434"/>
    </location>
</feature>
<dbReference type="NCBIfam" id="TIGR02433">
    <property type="entry name" value="lysidine_TilS_C"/>
    <property type="match status" value="1"/>
</dbReference>
<dbReference type="Gene3D" id="3.40.50.620">
    <property type="entry name" value="HUPs"/>
    <property type="match status" value="1"/>
</dbReference>
<dbReference type="GO" id="GO:0032267">
    <property type="term" value="F:tRNA(Ile)-lysidine synthase activity"/>
    <property type="evidence" value="ECO:0007669"/>
    <property type="project" value="UniProtKB-EC"/>
</dbReference>
<name>J9FWG5_9ZZZZ</name>
<evidence type="ECO:0000256" key="4">
    <source>
        <dbReference type="ARBA" id="ARBA00022598"/>
    </source>
</evidence>
<dbReference type="SUPFAM" id="SSF56037">
    <property type="entry name" value="PheT/TilS domain"/>
    <property type="match status" value="1"/>
</dbReference>
<evidence type="ECO:0000256" key="8">
    <source>
        <dbReference type="ARBA" id="ARBA00048539"/>
    </source>
</evidence>
<proteinExistence type="inferred from homology"/>
<keyword evidence="4" id="KW-0436">Ligase</keyword>
<keyword evidence="6" id="KW-0547">Nucleotide-binding</keyword>
<protein>
    <recommendedName>
        <fullName evidence="2">tRNA(Ile)-lysidine synthetase</fullName>
        <ecNumber evidence="2">6.3.4.19</ecNumber>
    </recommendedName>
</protein>
<evidence type="ECO:0000256" key="3">
    <source>
        <dbReference type="ARBA" id="ARBA00022490"/>
    </source>
</evidence>
<dbReference type="CDD" id="cd01992">
    <property type="entry name" value="TilS_N"/>
    <property type="match status" value="1"/>
</dbReference>
<dbReference type="InterPro" id="IPR012795">
    <property type="entry name" value="tRNA_Ile_lys_synt_N"/>
</dbReference>
<dbReference type="EMBL" id="AMCI01006680">
    <property type="protein sequence ID" value="EJW93912.1"/>
    <property type="molecule type" value="Genomic_DNA"/>
</dbReference>
<gene>
    <name evidence="10" type="ORF">EVA_17978</name>
</gene>
<evidence type="ECO:0000256" key="1">
    <source>
        <dbReference type="ARBA" id="ARBA00004496"/>
    </source>
</evidence>
<comment type="subcellular location">
    <subcellularLocation>
        <location evidence="1">Cytoplasm</location>
    </subcellularLocation>
</comment>
<dbReference type="InterPro" id="IPR014729">
    <property type="entry name" value="Rossmann-like_a/b/a_fold"/>
</dbReference>
<evidence type="ECO:0000256" key="7">
    <source>
        <dbReference type="ARBA" id="ARBA00022840"/>
    </source>
</evidence>
<accession>J9FWG5</accession>
<dbReference type="PANTHER" id="PTHR43033:SF1">
    <property type="entry name" value="TRNA(ILE)-LYSIDINE SYNTHASE-RELATED"/>
    <property type="match status" value="1"/>
</dbReference>
<comment type="catalytic activity">
    <reaction evidence="8">
        <text>cytidine(34) in tRNA(Ile2) + L-lysine + ATP = lysidine(34) in tRNA(Ile2) + AMP + diphosphate + H(+)</text>
        <dbReference type="Rhea" id="RHEA:43744"/>
        <dbReference type="Rhea" id="RHEA-COMP:10625"/>
        <dbReference type="Rhea" id="RHEA-COMP:10670"/>
        <dbReference type="ChEBI" id="CHEBI:15378"/>
        <dbReference type="ChEBI" id="CHEBI:30616"/>
        <dbReference type="ChEBI" id="CHEBI:32551"/>
        <dbReference type="ChEBI" id="CHEBI:33019"/>
        <dbReference type="ChEBI" id="CHEBI:82748"/>
        <dbReference type="ChEBI" id="CHEBI:83665"/>
        <dbReference type="ChEBI" id="CHEBI:456215"/>
        <dbReference type="EC" id="6.3.4.19"/>
    </reaction>
</comment>
<dbReference type="GO" id="GO:0005737">
    <property type="term" value="C:cytoplasm"/>
    <property type="evidence" value="ECO:0007669"/>
    <property type="project" value="UniProtKB-SubCell"/>
</dbReference>
<dbReference type="InterPro" id="IPR011063">
    <property type="entry name" value="TilS/TtcA_N"/>
</dbReference>
<dbReference type="InterPro" id="IPR012796">
    <property type="entry name" value="Lysidine-tRNA-synth_C"/>
</dbReference>
<dbReference type="SMART" id="SM00977">
    <property type="entry name" value="TilS_C"/>
    <property type="match status" value="1"/>
</dbReference>
<reference evidence="10" key="1">
    <citation type="journal article" date="2012" name="PLoS ONE">
        <title>Gene sets for utilization of primary and secondary nutrition supplies in the distal gut of endangered iberian lynx.</title>
        <authorList>
            <person name="Alcaide M."/>
            <person name="Messina E."/>
            <person name="Richter M."/>
            <person name="Bargiela R."/>
            <person name="Peplies J."/>
            <person name="Huws S.A."/>
            <person name="Newbold C.J."/>
            <person name="Golyshin P.N."/>
            <person name="Simon M.A."/>
            <person name="Lopez G."/>
            <person name="Yakimov M.M."/>
            <person name="Ferrer M."/>
        </authorList>
    </citation>
    <scope>NUCLEOTIDE SEQUENCE</scope>
</reference>
<dbReference type="GO" id="GO:0008033">
    <property type="term" value="P:tRNA processing"/>
    <property type="evidence" value="ECO:0007669"/>
    <property type="project" value="UniProtKB-KW"/>
</dbReference>
<dbReference type="NCBIfam" id="TIGR02432">
    <property type="entry name" value="lysidine_TilS_N"/>
    <property type="match status" value="1"/>
</dbReference>
<dbReference type="SUPFAM" id="SSF52402">
    <property type="entry name" value="Adenine nucleotide alpha hydrolases-like"/>
    <property type="match status" value="1"/>
</dbReference>
<dbReference type="InterPro" id="IPR012094">
    <property type="entry name" value="tRNA_Ile_lys_synt"/>
</dbReference>
<dbReference type="AlphaFoldDB" id="J9FWG5"/>